<comment type="caution">
    <text evidence="2">The sequence shown here is derived from an EMBL/GenBank/DDBJ whole genome shotgun (WGS) entry which is preliminary data.</text>
</comment>
<name>A0A507QMK7_MONPU</name>
<evidence type="ECO:0008006" key="4">
    <source>
        <dbReference type="Google" id="ProtNLM"/>
    </source>
</evidence>
<evidence type="ECO:0000313" key="2">
    <source>
        <dbReference type="EMBL" id="TQB68322.1"/>
    </source>
</evidence>
<dbReference type="EMBL" id="VIFY01000227">
    <property type="protein sequence ID" value="TQB68322.1"/>
    <property type="molecule type" value="Genomic_DNA"/>
</dbReference>
<dbReference type="PANTHER" id="PTHR40640">
    <property type="entry name" value="ANCHORED GLYCOPROTEIN, PUTATIVE (AFU_ORTHOLOGUE AFUA_8G04860)-RELATED"/>
    <property type="match status" value="1"/>
</dbReference>
<reference evidence="2 3" key="1">
    <citation type="submission" date="2019-06" db="EMBL/GenBank/DDBJ databases">
        <title>Wine fermentation using esterase from Monascus purpureus.</title>
        <authorList>
            <person name="Geng C."/>
            <person name="Zhang Y."/>
        </authorList>
    </citation>
    <scope>NUCLEOTIDE SEQUENCE [LARGE SCALE GENOMIC DNA]</scope>
    <source>
        <strain evidence="2">HQ1</strain>
    </source>
</reference>
<dbReference type="OrthoDB" id="4991875at2759"/>
<organism evidence="2 3">
    <name type="scientific">Monascus purpureus</name>
    <name type="common">Red mold</name>
    <name type="synonym">Monascus anka</name>
    <dbReference type="NCBI Taxonomy" id="5098"/>
    <lineage>
        <taxon>Eukaryota</taxon>
        <taxon>Fungi</taxon>
        <taxon>Dikarya</taxon>
        <taxon>Ascomycota</taxon>
        <taxon>Pezizomycotina</taxon>
        <taxon>Eurotiomycetes</taxon>
        <taxon>Eurotiomycetidae</taxon>
        <taxon>Eurotiales</taxon>
        <taxon>Aspergillaceae</taxon>
        <taxon>Monascus</taxon>
    </lineage>
</organism>
<protein>
    <recommendedName>
        <fullName evidence="4">GPI anchored protein</fullName>
    </recommendedName>
</protein>
<evidence type="ECO:0000256" key="1">
    <source>
        <dbReference type="SAM" id="SignalP"/>
    </source>
</evidence>
<accession>A0A507QMK7</accession>
<dbReference type="STRING" id="5098.A0A507QMK7"/>
<proteinExistence type="predicted"/>
<dbReference type="AlphaFoldDB" id="A0A507QMK7"/>
<sequence length="219" mass="21501">MRPIALLAISLVEYAVAETVTSLFLPGFDQQPLVGSIKGHSGSTTTYAIHCRPGTDDTDCGVPMGGLVITQAPDYAGFNVEEKDNSISVNLSCDLHNIKSVSCVETIAGSEANDPGTSSGVFTGDEVSSMFLPVTITAGDAAVTGASASGSTASATAAATTDASSVGTSASSRMTSVASTASSTALSNTLSASQSTGGAPQVTGAIGWGAAAALALAAL</sequence>
<keyword evidence="3" id="KW-1185">Reference proteome</keyword>
<keyword evidence="1" id="KW-0732">Signal</keyword>
<dbReference type="PANTHER" id="PTHR40640:SF1">
    <property type="entry name" value="ANCHORED GLYCOPROTEIN, PUTATIVE (AFU_ORTHOLOGUE AFUA_8G04860)-RELATED"/>
    <property type="match status" value="1"/>
</dbReference>
<evidence type="ECO:0000313" key="3">
    <source>
        <dbReference type="Proteomes" id="UP000319663"/>
    </source>
</evidence>
<feature type="signal peptide" evidence="1">
    <location>
        <begin position="1"/>
        <end position="17"/>
    </location>
</feature>
<dbReference type="Proteomes" id="UP000319663">
    <property type="component" value="Unassembled WGS sequence"/>
</dbReference>
<gene>
    <name evidence="2" type="ORF">MPDQ_003607</name>
</gene>
<feature type="chain" id="PRO_5021208401" description="GPI anchored protein" evidence="1">
    <location>
        <begin position="18"/>
        <end position="219"/>
    </location>
</feature>